<feature type="non-terminal residue" evidence="1">
    <location>
        <position position="803"/>
    </location>
</feature>
<name>A0A6L2NL12_TANCI</name>
<dbReference type="AlphaFoldDB" id="A0A6L2NL12"/>
<accession>A0A6L2NL12</accession>
<dbReference type="PANTHER" id="PTHR33067">
    <property type="entry name" value="RNA-DIRECTED DNA POLYMERASE-RELATED"/>
    <property type="match status" value="1"/>
</dbReference>
<gene>
    <name evidence="1" type="ORF">Tci_058698</name>
</gene>
<dbReference type="PANTHER" id="PTHR33067:SF35">
    <property type="entry name" value="ASPARTIC PEPTIDASE DDI1-TYPE DOMAIN-CONTAINING PROTEIN"/>
    <property type="match status" value="1"/>
</dbReference>
<dbReference type="CDD" id="cd00303">
    <property type="entry name" value="retropepsin_like"/>
    <property type="match status" value="1"/>
</dbReference>
<evidence type="ECO:0000313" key="1">
    <source>
        <dbReference type="EMBL" id="GEU86720.1"/>
    </source>
</evidence>
<dbReference type="InterPro" id="IPR021109">
    <property type="entry name" value="Peptidase_aspartic_dom_sf"/>
</dbReference>
<dbReference type="Gene3D" id="2.40.70.10">
    <property type="entry name" value="Acid Proteases"/>
    <property type="match status" value="1"/>
</dbReference>
<protein>
    <submittedName>
        <fullName evidence="1">Reverse transcriptase domain-containing protein</fullName>
    </submittedName>
</protein>
<keyword evidence="1" id="KW-0548">Nucleotidyltransferase</keyword>
<keyword evidence="1" id="KW-0695">RNA-directed DNA polymerase</keyword>
<proteinExistence type="predicted"/>
<comment type="caution">
    <text evidence="1">The sequence shown here is derived from an EMBL/GenBank/DDBJ whole genome shotgun (WGS) entry which is preliminary data.</text>
</comment>
<sequence>MVLSCVYFEIWFSVCSQKEKREAKEMMLGYTKDLSRGGVLLILDGLLVEEYRVLRDLAMYSASSLYRSLSWIVQDISHKFGLFYFNIKFVILHFLHQDARGVEVHLTVEIIGIVQMEYLENSSNAITPNLQIEDPEDLVLIPSESEDTSGSDSECVLPLCDDFSPINVFEEEFVTFSNPLFNSNDDFTSSDDESLSDKDVSKKNVKIYSNPLFEFDDEYISSDDVELLLHRDPSTLIMSVVSILKGFTDESPLEEDDELFDLEPKNHEWKKILYDAPIDDLMTEDKVFDLEICEKKFSPTFVRLHFEDRPYLFFTYVVRILLLYFTYPVNSPFLLSSESEDTFFDLGIFAFHFSHRSGTFISFNVYPNILNESPMEICSSACFIPNITILNPFVEILYGEITVHIEVLSVLWDNRLPIRTVRYRYVGVPNYGKFIKELVSNKHKLEKISYAFLSDESSVMIQNKVLPKLEDPESFLIPCTFSKAFSCNVLADLGASINLMPYSLYAKLSLETLRPTKMSIRLADRSFQHPIGIAKNMLVEVVIQVKQTQLNLGVGTKRMTFSIDSIMKHSYSNDDTCFSIDEILEEYLDAIIDERSKIIHFVEGTILKEKLFAEFNEFMAMNIEENYESESETEEPPFEKITFDTDYKIKTSLEEPPLDLELKPLPDYLEYVFLEEPTFLRMRIEQYFLMTDYSLWEVILNGDSPVSTRIVEGVVQPVAPTIVEQKLARKNELKVRGTLLMALPDKHQLKFNSHKDAKTLMEAIEKRTDSHNLAFVSSTSTDSTTDSVSTAVNVSAVGAKLTA</sequence>
<reference evidence="1" key="1">
    <citation type="journal article" date="2019" name="Sci. Rep.">
        <title>Draft genome of Tanacetum cinerariifolium, the natural source of mosquito coil.</title>
        <authorList>
            <person name="Yamashiro T."/>
            <person name="Shiraishi A."/>
            <person name="Satake H."/>
            <person name="Nakayama K."/>
        </authorList>
    </citation>
    <scope>NUCLEOTIDE SEQUENCE</scope>
</reference>
<dbReference type="EMBL" id="BKCJ010009388">
    <property type="protein sequence ID" value="GEU86720.1"/>
    <property type="molecule type" value="Genomic_DNA"/>
</dbReference>
<dbReference type="GO" id="GO:0003964">
    <property type="term" value="F:RNA-directed DNA polymerase activity"/>
    <property type="evidence" value="ECO:0007669"/>
    <property type="project" value="UniProtKB-KW"/>
</dbReference>
<keyword evidence="1" id="KW-0808">Transferase</keyword>
<organism evidence="1">
    <name type="scientific">Tanacetum cinerariifolium</name>
    <name type="common">Dalmatian daisy</name>
    <name type="synonym">Chrysanthemum cinerariifolium</name>
    <dbReference type="NCBI Taxonomy" id="118510"/>
    <lineage>
        <taxon>Eukaryota</taxon>
        <taxon>Viridiplantae</taxon>
        <taxon>Streptophyta</taxon>
        <taxon>Embryophyta</taxon>
        <taxon>Tracheophyta</taxon>
        <taxon>Spermatophyta</taxon>
        <taxon>Magnoliopsida</taxon>
        <taxon>eudicotyledons</taxon>
        <taxon>Gunneridae</taxon>
        <taxon>Pentapetalae</taxon>
        <taxon>asterids</taxon>
        <taxon>campanulids</taxon>
        <taxon>Asterales</taxon>
        <taxon>Asteraceae</taxon>
        <taxon>Asteroideae</taxon>
        <taxon>Anthemideae</taxon>
        <taxon>Anthemidinae</taxon>
        <taxon>Tanacetum</taxon>
    </lineage>
</organism>